<evidence type="ECO:0000313" key="3">
    <source>
        <dbReference type="Proteomes" id="UP001172681"/>
    </source>
</evidence>
<keyword evidence="3" id="KW-1185">Reference proteome</keyword>
<accession>A0AA39CWT0</accession>
<gene>
    <name evidence="2" type="ORF">H2204_008477</name>
</gene>
<sequence length="168" mass="18716">MPSSIRLELNFAVIAALVRGISQWYKLEHKQKASGTADHGSKPSAENVSKKRNHGETEPAKVLKGPHPNKRAKTEVHDRSISRQSSFRASNQKHEPFETNIGQSSYPRIEFLVQRYGSVPLSDTELEEPLSPKPETIMSLLLKVLFSSTRISHELAAKTIASHQGQLP</sequence>
<feature type="region of interest" description="Disordered" evidence="1">
    <location>
        <begin position="29"/>
        <end position="101"/>
    </location>
</feature>
<dbReference type="AlphaFoldDB" id="A0AA39CWT0"/>
<dbReference type="EMBL" id="JAPDRN010000062">
    <property type="protein sequence ID" value="KAJ9630259.1"/>
    <property type="molecule type" value="Genomic_DNA"/>
</dbReference>
<proteinExistence type="predicted"/>
<protein>
    <submittedName>
        <fullName evidence="2">Uncharacterized protein</fullName>
    </submittedName>
</protein>
<organism evidence="2 3">
    <name type="scientific">Knufia peltigerae</name>
    <dbReference type="NCBI Taxonomy" id="1002370"/>
    <lineage>
        <taxon>Eukaryota</taxon>
        <taxon>Fungi</taxon>
        <taxon>Dikarya</taxon>
        <taxon>Ascomycota</taxon>
        <taxon>Pezizomycotina</taxon>
        <taxon>Eurotiomycetes</taxon>
        <taxon>Chaetothyriomycetidae</taxon>
        <taxon>Chaetothyriales</taxon>
        <taxon>Trichomeriaceae</taxon>
        <taxon>Knufia</taxon>
    </lineage>
</organism>
<evidence type="ECO:0000256" key="1">
    <source>
        <dbReference type="SAM" id="MobiDB-lite"/>
    </source>
</evidence>
<comment type="caution">
    <text evidence="2">The sequence shown here is derived from an EMBL/GenBank/DDBJ whole genome shotgun (WGS) entry which is preliminary data.</text>
</comment>
<name>A0AA39CWT0_9EURO</name>
<feature type="compositionally biased region" description="Basic and acidic residues" evidence="1">
    <location>
        <begin position="72"/>
        <end position="81"/>
    </location>
</feature>
<evidence type="ECO:0000313" key="2">
    <source>
        <dbReference type="EMBL" id="KAJ9630259.1"/>
    </source>
</evidence>
<dbReference type="Proteomes" id="UP001172681">
    <property type="component" value="Unassembled WGS sequence"/>
</dbReference>
<reference evidence="2" key="1">
    <citation type="submission" date="2022-10" db="EMBL/GenBank/DDBJ databases">
        <title>Culturing micro-colonial fungi from biological soil crusts in the Mojave desert and describing Neophaeococcomyces mojavensis, and introducing the new genera and species Taxawa tesnikishii.</title>
        <authorList>
            <person name="Kurbessoian T."/>
            <person name="Stajich J.E."/>
        </authorList>
    </citation>
    <scope>NUCLEOTIDE SEQUENCE</scope>
    <source>
        <strain evidence="2">TK_35</strain>
    </source>
</reference>